<evidence type="ECO:0000313" key="2">
    <source>
        <dbReference type="EMBL" id="SKB85359.1"/>
    </source>
</evidence>
<dbReference type="AlphaFoldDB" id="A0A0Q3PQA9"/>
<evidence type="ECO:0000313" key="1">
    <source>
        <dbReference type="EMBL" id="KQK32046.1"/>
    </source>
</evidence>
<dbReference type="Proteomes" id="UP000051562">
    <property type="component" value="Unassembled WGS sequence"/>
</dbReference>
<dbReference type="EMBL" id="FUYX01000006">
    <property type="protein sequence ID" value="SKB85359.1"/>
    <property type="molecule type" value="Genomic_DNA"/>
</dbReference>
<dbReference type="GO" id="GO:0008671">
    <property type="term" value="F:2-dehydro-3-deoxygalactonokinase activity"/>
    <property type="evidence" value="ECO:0007669"/>
    <property type="project" value="InterPro"/>
</dbReference>
<sequence length="298" mass="30546">MPKPLIALDWGTTRARAFLISDKGEVLQRRVADQGIQSISAGGYPAAFEALAGDFRRAAPDAAIVLAGMVGSRNGWIEAPYVACPAAPQDLAAAAITAELDARTTATILPGLSCDDGAFDVMRGEETLIVGLGLADGIACLPGTHSKWAEVKDGRIVRFASFMTGEVYGLLRNNSILGRLAQEPQAGDADEGAARGRAGARRAGGLLNSAFAARTEVLAGRMPGGAVGPYLSALLVGQEILGAEALFGGHSQVHLVADGALAESYGGELAAAGREVRLVTPEDAFVAGVKRLAAGLQA</sequence>
<dbReference type="GO" id="GO:0034194">
    <property type="term" value="P:D-galactonate catabolic process"/>
    <property type="evidence" value="ECO:0007669"/>
    <property type="project" value="InterPro"/>
</dbReference>
<dbReference type="EMBL" id="LMAR01000007">
    <property type="protein sequence ID" value="KQK32046.1"/>
    <property type="molecule type" value="Genomic_DNA"/>
</dbReference>
<evidence type="ECO:0000313" key="4">
    <source>
        <dbReference type="Proteomes" id="UP000190130"/>
    </source>
</evidence>
<dbReference type="InterPro" id="IPR007729">
    <property type="entry name" value="DGOK"/>
</dbReference>
<dbReference type="Pfam" id="PF05035">
    <property type="entry name" value="DGOK"/>
    <property type="match status" value="1"/>
</dbReference>
<keyword evidence="2" id="KW-0418">Kinase</keyword>
<dbReference type="STRING" id="53254.SAMN05660750_02672"/>
<dbReference type="Gene3D" id="3.30.420.300">
    <property type="entry name" value="2-keto-3-deoxy-galactonokinase, substrate binding domain"/>
    <property type="match status" value="1"/>
</dbReference>
<name>A0A0Q3PQA9_9HYPH</name>
<dbReference type="InterPro" id="IPR042258">
    <property type="entry name" value="DGOK_N"/>
</dbReference>
<proteinExistence type="predicted"/>
<accession>A0A0Q3PQA9</accession>
<organism evidence="1 3">
    <name type="scientific">Bosea thiooxidans</name>
    <dbReference type="NCBI Taxonomy" id="53254"/>
    <lineage>
        <taxon>Bacteria</taxon>
        <taxon>Pseudomonadati</taxon>
        <taxon>Pseudomonadota</taxon>
        <taxon>Alphaproteobacteria</taxon>
        <taxon>Hyphomicrobiales</taxon>
        <taxon>Boseaceae</taxon>
        <taxon>Bosea</taxon>
    </lineage>
</organism>
<dbReference type="RefSeq" id="WP_055726601.1">
    <property type="nucleotide sequence ID" value="NZ_FUYX01000006.1"/>
</dbReference>
<reference evidence="1 3" key="1">
    <citation type="submission" date="2015-10" db="EMBL/GenBank/DDBJ databases">
        <title>Draft genome of Bosea thiooxidans.</title>
        <authorList>
            <person name="Wang X."/>
        </authorList>
    </citation>
    <scope>NUCLEOTIDE SEQUENCE [LARGE SCALE GENOMIC DNA]</scope>
    <source>
        <strain evidence="1 3">CGMCC 9174</strain>
    </source>
</reference>
<dbReference type="Gene3D" id="3.30.420.310">
    <property type="entry name" value="2-keto-3-deoxy-galactonokinase, C-terminal domain"/>
    <property type="match status" value="1"/>
</dbReference>
<protein>
    <submittedName>
        <fullName evidence="2">2-dehydro-3-deoxygalactonokinase</fullName>
    </submittedName>
</protein>
<dbReference type="InterPro" id="IPR042257">
    <property type="entry name" value="DGOK_C"/>
</dbReference>
<reference evidence="2 4" key="2">
    <citation type="submission" date="2017-02" db="EMBL/GenBank/DDBJ databases">
        <authorList>
            <person name="Peterson S.W."/>
        </authorList>
    </citation>
    <scope>NUCLEOTIDE SEQUENCE [LARGE SCALE GENOMIC DNA]</scope>
    <source>
        <strain evidence="2 4">DSM 9653</strain>
    </source>
</reference>
<dbReference type="Proteomes" id="UP000190130">
    <property type="component" value="Unassembled WGS sequence"/>
</dbReference>
<gene>
    <name evidence="1" type="ORF">ARD30_07795</name>
    <name evidence="2" type="ORF">SAMN05660750_02672</name>
</gene>
<keyword evidence="2" id="KW-0808">Transferase</keyword>
<keyword evidence="3" id="KW-1185">Reference proteome</keyword>
<evidence type="ECO:0000313" key="3">
    <source>
        <dbReference type="Proteomes" id="UP000051562"/>
    </source>
</evidence>